<dbReference type="RefSeq" id="WP_120354541.1">
    <property type="nucleotide sequence ID" value="NZ_RAQO01000005.1"/>
</dbReference>
<dbReference type="EMBL" id="RAQO01000005">
    <property type="protein sequence ID" value="RKF18462.1"/>
    <property type="molecule type" value="Genomic_DNA"/>
</dbReference>
<evidence type="ECO:0000313" key="3">
    <source>
        <dbReference type="EMBL" id="RKF18462.1"/>
    </source>
</evidence>
<protein>
    <submittedName>
        <fullName evidence="3">DUF2059 domain-containing protein</fullName>
    </submittedName>
</protein>
<feature type="chain" id="PRO_5019011766" evidence="1">
    <location>
        <begin position="20"/>
        <end position="146"/>
    </location>
</feature>
<dbReference type="AlphaFoldDB" id="A0A420ECW1"/>
<organism evidence="3 4">
    <name type="scientific">Alginatibacterium sediminis</name>
    <dbReference type="NCBI Taxonomy" id="2164068"/>
    <lineage>
        <taxon>Bacteria</taxon>
        <taxon>Pseudomonadati</taxon>
        <taxon>Pseudomonadota</taxon>
        <taxon>Gammaproteobacteria</taxon>
        <taxon>Alteromonadales</taxon>
        <taxon>Alteromonadaceae</taxon>
        <taxon>Alginatibacterium</taxon>
    </lineage>
</organism>
<dbReference type="Pfam" id="PF09832">
    <property type="entry name" value="DUF2059"/>
    <property type="match status" value="1"/>
</dbReference>
<dbReference type="InterPro" id="IPR018637">
    <property type="entry name" value="DUF2059"/>
</dbReference>
<feature type="signal peptide" evidence="1">
    <location>
        <begin position="1"/>
        <end position="19"/>
    </location>
</feature>
<keyword evidence="1" id="KW-0732">Signal</keyword>
<evidence type="ECO:0000259" key="2">
    <source>
        <dbReference type="Pfam" id="PF09832"/>
    </source>
</evidence>
<dbReference type="OrthoDB" id="490569at2"/>
<reference evidence="3 4" key="1">
    <citation type="submission" date="2018-09" db="EMBL/GenBank/DDBJ databases">
        <authorList>
            <person name="Wang Z."/>
        </authorList>
    </citation>
    <scope>NUCLEOTIDE SEQUENCE [LARGE SCALE GENOMIC DNA]</scope>
    <source>
        <strain evidence="3 4">ALS 81</strain>
    </source>
</reference>
<evidence type="ECO:0000313" key="4">
    <source>
        <dbReference type="Proteomes" id="UP000286482"/>
    </source>
</evidence>
<sequence>MKKFSFALLLLSISQFAHSQESVDELLELLGGRQNAIKLQQQFVINVTARNPELKPYEAVLRNWAQEYFTWEAVSHELEIIYTSHYSDQEIQDLLEFYRTPTGRKSIELMPILFREGAKIGTTISKRHEAELRVRLSKAMQVQQSQ</sequence>
<keyword evidence="4" id="KW-1185">Reference proteome</keyword>
<name>A0A420ECW1_9ALTE</name>
<feature type="domain" description="DUF2059" evidence="2">
    <location>
        <begin position="81"/>
        <end position="121"/>
    </location>
</feature>
<proteinExistence type="predicted"/>
<accession>A0A420ECW1</accession>
<evidence type="ECO:0000256" key="1">
    <source>
        <dbReference type="SAM" id="SignalP"/>
    </source>
</evidence>
<comment type="caution">
    <text evidence="3">The sequence shown here is derived from an EMBL/GenBank/DDBJ whole genome shotgun (WGS) entry which is preliminary data.</text>
</comment>
<dbReference type="Proteomes" id="UP000286482">
    <property type="component" value="Unassembled WGS sequence"/>
</dbReference>
<gene>
    <name evidence="3" type="ORF">DBZ36_08595</name>
</gene>